<accession>A0A6P0AYT5</accession>
<dbReference type="Proteomes" id="UP000471560">
    <property type="component" value="Unassembled WGS sequence"/>
</dbReference>
<comment type="caution">
    <text evidence="1">The sequence shown here is derived from an EMBL/GenBank/DDBJ whole genome shotgun (WGS) entry which is preliminary data.</text>
</comment>
<name>A0A6P0AYT5_RHILE</name>
<dbReference type="AlphaFoldDB" id="A0A6P0AYT5"/>
<organism evidence="1 2">
    <name type="scientific">Rhizobium leguminosarum</name>
    <dbReference type="NCBI Taxonomy" id="384"/>
    <lineage>
        <taxon>Bacteria</taxon>
        <taxon>Pseudomonadati</taxon>
        <taxon>Pseudomonadota</taxon>
        <taxon>Alphaproteobacteria</taxon>
        <taxon>Hyphomicrobiales</taxon>
        <taxon>Rhizobiaceae</taxon>
        <taxon>Rhizobium/Agrobacterium group</taxon>
        <taxon>Rhizobium</taxon>
    </lineage>
</organism>
<proteinExistence type="predicted"/>
<protein>
    <submittedName>
        <fullName evidence="1">Uncharacterized protein</fullName>
    </submittedName>
</protein>
<dbReference type="EMBL" id="WUEZ01000002">
    <property type="protein sequence ID" value="NEI32730.1"/>
    <property type="molecule type" value="Genomic_DNA"/>
</dbReference>
<evidence type="ECO:0000313" key="2">
    <source>
        <dbReference type="Proteomes" id="UP000471560"/>
    </source>
</evidence>
<gene>
    <name evidence="1" type="ORF">GR204_01710</name>
</gene>
<evidence type="ECO:0000313" key="1">
    <source>
        <dbReference type="EMBL" id="NEI32730.1"/>
    </source>
</evidence>
<sequence length="110" mass="12446">MSVTRYRSGRTDSWLKVKCYEGTDYEIAAVVREPGRPNVAYMVTPDKGRRHVGGAFIPLTRRGASGYGRVNAQVKPLKGVKLKPDMVGRVRHLKVELLLRHATLREIKEE</sequence>
<reference evidence="1 2" key="1">
    <citation type="submission" date="2019-12" db="EMBL/GenBank/DDBJ databases">
        <title>Rhizobium genotypes associated with high levels of biological nitrogen fixation by grain legumes in a temperate-maritime cropping system.</title>
        <authorList>
            <person name="Maluk M."/>
            <person name="Francesc Ferrando Molina F."/>
            <person name="Lopez Del Egido L."/>
            <person name="Lafos M."/>
            <person name="Langarica-Fuentes A."/>
            <person name="Gebre Yohannes G."/>
            <person name="Young M.W."/>
            <person name="Martin P."/>
            <person name="Gantlett R."/>
            <person name="Kenicer G."/>
            <person name="Hawes C."/>
            <person name="Begg G.S."/>
            <person name="Quilliam R.S."/>
            <person name="Squire G.R."/>
            <person name="Poole P.S."/>
            <person name="Young P.W."/>
            <person name="Iannetta P.M."/>
            <person name="James E.K."/>
        </authorList>
    </citation>
    <scope>NUCLEOTIDE SEQUENCE [LARGE SCALE GENOMIC DNA]</scope>
    <source>
        <strain evidence="1 2">JHI1096</strain>
    </source>
</reference>
<dbReference type="RefSeq" id="WP_164575404.1">
    <property type="nucleotide sequence ID" value="NZ_WUEZ01000002.1"/>
</dbReference>